<reference evidence="2" key="1">
    <citation type="journal article" date="2014" name="Int. J. Syst. Evol. Microbiol.">
        <title>Complete genome of a new Firmicutes species belonging to the dominant human colonic microbiota ('Ruminococcus bicirculans') reveals two chromosomes and a selective capacity to utilize plant glucans.</title>
        <authorList>
            <consortium name="NISC Comparative Sequencing Program"/>
            <person name="Wegmann U."/>
            <person name="Louis P."/>
            <person name="Goesmann A."/>
            <person name="Henrissat B."/>
            <person name="Duncan S.H."/>
            <person name="Flint H.J."/>
        </authorList>
    </citation>
    <scope>NUCLEOTIDE SEQUENCE</scope>
    <source>
        <strain evidence="2">NBRC 103855</strain>
    </source>
</reference>
<sequence>MRERMAALCFGLAVVSSPVAAQQSGGWVEEKCRIYEAAWAQALETHGSGQMNYAFIAGNENFIAGGCTGPSDICPRSSQELDVANALTLAMMNAGAASTFLPFKCPAQPSAAGGWSGPGL</sequence>
<evidence type="ECO:0000313" key="3">
    <source>
        <dbReference type="Proteomes" id="UP001161406"/>
    </source>
</evidence>
<feature type="signal peptide" evidence="1">
    <location>
        <begin position="1"/>
        <end position="21"/>
    </location>
</feature>
<proteinExistence type="predicted"/>
<name>A0ABQ5UAE8_9HYPH</name>
<gene>
    <name evidence="2" type="ORF">GCM10007913_06520</name>
</gene>
<organism evidence="2 3">
    <name type="scientific">Devosia yakushimensis</name>
    <dbReference type="NCBI Taxonomy" id="470028"/>
    <lineage>
        <taxon>Bacteria</taxon>
        <taxon>Pseudomonadati</taxon>
        <taxon>Pseudomonadota</taxon>
        <taxon>Alphaproteobacteria</taxon>
        <taxon>Hyphomicrobiales</taxon>
        <taxon>Devosiaceae</taxon>
        <taxon>Devosia</taxon>
    </lineage>
</organism>
<reference evidence="2" key="2">
    <citation type="submission" date="2023-01" db="EMBL/GenBank/DDBJ databases">
        <title>Draft genome sequence of Devosia yakushimensis strain NBRC 103855.</title>
        <authorList>
            <person name="Sun Q."/>
            <person name="Mori K."/>
        </authorList>
    </citation>
    <scope>NUCLEOTIDE SEQUENCE</scope>
    <source>
        <strain evidence="2">NBRC 103855</strain>
    </source>
</reference>
<dbReference type="RefSeq" id="WP_284387878.1">
    <property type="nucleotide sequence ID" value="NZ_BSNG01000001.1"/>
</dbReference>
<evidence type="ECO:0008006" key="4">
    <source>
        <dbReference type="Google" id="ProtNLM"/>
    </source>
</evidence>
<keyword evidence="1" id="KW-0732">Signal</keyword>
<comment type="caution">
    <text evidence="2">The sequence shown here is derived from an EMBL/GenBank/DDBJ whole genome shotgun (WGS) entry which is preliminary data.</text>
</comment>
<evidence type="ECO:0000256" key="1">
    <source>
        <dbReference type="SAM" id="SignalP"/>
    </source>
</evidence>
<evidence type="ECO:0000313" key="2">
    <source>
        <dbReference type="EMBL" id="GLQ08720.1"/>
    </source>
</evidence>
<dbReference type="EMBL" id="BSNG01000001">
    <property type="protein sequence ID" value="GLQ08720.1"/>
    <property type="molecule type" value="Genomic_DNA"/>
</dbReference>
<feature type="chain" id="PRO_5045710952" description="Rap1a immunity protein domain-containing protein" evidence="1">
    <location>
        <begin position="22"/>
        <end position="120"/>
    </location>
</feature>
<protein>
    <recommendedName>
        <fullName evidence="4">Rap1a immunity protein domain-containing protein</fullName>
    </recommendedName>
</protein>
<accession>A0ABQ5UAE8</accession>
<dbReference type="Proteomes" id="UP001161406">
    <property type="component" value="Unassembled WGS sequence"/>
</dbReference>
<keyword evidence="3" id="KW-1185">Reference proteome</keyword>